<proteinExistence type="predicted"/>
<gene>
    <name evidence="3" type="ORF">EG327_002704</name>
    <name evidence="2" type="ORF">EG328_004092</name>
</gene>
<keyword evidence="5" id="KW-1185">Reference proteome</keyword>
<feature type="region of interest" description="Disordered" evidence="1">
    <location>
        <begin position="253"/>
        <end position="273"/>
    </location>
</feature>
<evidence type="ECO:0000313" key="5">
    <source>
        <dbReference type="Proteomes" id="UP000490939"/>
    </source>
</evidence>
<dbReference type="Proteomes" id="UP000447873">
    <property type="component" value="Unassembled WGS sequence"/>
</dbReference>
<organism evidence="2 4">
    <name type="scientific">Venturia inaequalis</name>
    <name type="common">Apple scab fungus</name>
    <dbReference type="NCBI Taxonomy" id="5025"/>
    <lineage>
        <taxon>Eukaryota</taxon>
        <taxon>Fungi</taxon>
        <taxon>Dikarya</taxon>
        <taxon>Ascomycota</taxon>
        <taxon>Pezizomycotina</taxon>
        <taxon>Dothideomycetes</taxon>
        <taxon>Pleosporomycetidae</taxon>
        <taxon>Venturiales</taxon>
        <taxon>Venturiaceae</taxon>
        <taxon>Venturia</taxon>
    </lineage>
</organism>
<feature type="compositionally biased region" description="Low complexity" evidence="1">
    <location>
        <begin position="1"/>
        <end position="15"/>
    </location>
</feature>
<evidence type="ECO:0000313" key="2">
    <source>
        <dbReference type="EMBL" id="KAE9973969.1"/>
    </source>
</evidence>
<dbReference type="EMBL" id="WNWR01000187">
    <property type="protein sequence ID" value="KAE9989435.1"/>
    <property type="molecule type" value="Genomic_DNA"/>
</dbReference>
<sequence>MSSSQPIPSSPAAAPVNTKQPSTWNLSSVLNFQPSNICCGTLSKGDHCTRKLCPYTSNSIPGKTPKAMQEEILEQLVSTKFRSSAKTKEILHNLTGLSLCKEHWRQQDRLKTRWFKDIEGEKVREKEGEEQRNTQIATGPSDEDEMPESPTPLVRGHTRRPPTSKIKQTRKNFDRLASRGPRIPTPLLAKKSSTHSATAIHLDVLPAPIASLGRGGYLPTPRTTPNMSERRPVFRATRCEASVPSINALIDTGRKYSQNNSPNTSSANLEGMATKIPKPTALTTRNPDFSTGMYPEFGALPPTPRSLRLEGLGREEGVRGGLGTEGMAEVLMLQKAIFGNMEQILRDQGRIFEIFGGSTVV</sequence>
<accession>A0A8H3USI7</accession>
<dbReference type="AlphaFoldDB" id="A0A8H3USI7"/>
<evidence type="ECO:0000313" key="3">
    <source>
        <dbReference type="EMBL" id="KAE9989435.1"/>
    </source>
</evidence>
<evidence type="ECO:0000313" key="4">
    <source>
        <dbReference type="Proteomes" id="UP000447873"/>
    </source>
</evidence>
<dbReference type="EMBL" id="WNWS01000229">
    <property type="protein sequence ID" value="KAE9973969.1"/>
    <property type="molecule type" value="Genomic_DNA"/>
</dbReference>
<comment type="caution">
    <text evidence="2">The sequence shown here is derived from an EMBL/GenBank/DDBJ whole genome shotgun (WGS) entry which is preliminary data.</text>
</comment>
<feature type="region of interest" description="Disordered" evidence="1">
    <location>
        <begin position="123"/>
        <end position="190"/>
    </location>
</feature>
<dbReference type="Proteomes" id="UP000490939">
    <property type="component" value="Unassembled WGS sequence"/>
</dbReference>
<name>A0A8H3USI7_VENIN</name>
<protein>
    <submittedName>
        <fullName evidence="2">Uncharacterized protein</fullName>
    </submittedName>
</protein>
<feature type="compositionally biased region" description="Basic and acidic residues" evidence="1">
    <location>
        <begin position="123"/>
        <end position="132"/>
    </location>
</feature>
<feature type="region of interest" description="Disordered" evidence="1">
    <location>
        <begin position="1"/>
        <end position="20"/>
    </location>
</feature>
<evidence type="ECO:0000256" key="1">
    <source>
        <dbReference type="SAM" id="MobiDB-lite"/>
    </source>
</evidence>
<feature type="compositionally biased region" description="Polar residues" evidence="1">
    <location>
        <begin position="255"/>
        <end position="268"/>
    </location>
</feature>
<reference evidence="2 4" key="1">
    <citation type="submission" date="2018-12" db="EMBL/GenBank/DDBJ databases">
        <title>Venturia inaequalis Genome Resource.</title>
        <authorList>
            <person name="Lichtner F.J."/>
        </authorList>
    </citation>
    <scope>NUCLEOTIDE SEQUENCE [LARGE SCALE GENOMIC DNA]</scope>
    <source>
        <strain evidence="2 4">120213</strain>
        <strain evidence="3 5">DMI_063113</strain>
    </source>
</reference>
<feature type="compositionally biased region" description="Basic residues" evidence="1">
    <location>
        <begin position="156"/>
        <end position="170"/>
    </location>
</feature>